<reference evidence="1 2" key="1">
    <citation type="submission" date="2020-05" db="EMBL/GenBank/DDBJ databases">
        <title>Aquincola sp. isolate from soil.</title>
        <authorList>
            <person name="Han J."/>
            <person name="Kim D.-U."/>
        </authorList>
    </citation>
    <scope>NUCLEOTIDE SEQUENCE [LARGE SCALE GENOMIC DNA]</scope>
    <source>
        <strain evidence="1 2">S2</strain>
    </source>
</reference>
<proteinExistence type="predicted"/>
<gene>
    <name evidence="1" type="ORF">HLB44_36655</name>
</gene>
<evidence type="ECO:0000313" key="1">
    <source>
        <dbReference type="EMBL" id="NRF72491.1"/>
    </source>
</evidence>
<accession>A0ABX2EVL6</accession>
<dbReference type="EMBL" id="JABRWJ010000048">
    <property type="protein sequence ID" value="NRF72491.1"/>
    <property type="molecule type" value="Genomic_DNA"/>
</dbReference>
<protein>
    <submittedName>
        <fullName evidence="1">Uncharacterized protein</fullName>
    </submittedName>
</protein>
<keyword evidence="2" id="KW-1185">Reference proteome</keyword>
<dbReference type="Proteomes" id="UP000737171">
    <property type="component" value="Unassembled WGS sequence"/>
</dbReference>
<sequence length="102" mass="11047">MNHDLADAPAVLSGTWLYAGDTPCAVKIVSHHVLYGTGDHEDPPEIADDQEVECFYIYFSTPAGQPQWVGGGASTSLTEARTIVEQKLGSTLTWHEKDSGTR</sequence>
<evidence type="ECO:0000313" key="2">
    <source>
        <dbReference type="Proteomes" id="UP000737171"/>
    </source>
</evidence>
<name>A0ABX2EVL6_9BURK</name>
<comment type="caution">
    <text evidence="1">The sequence shown here is derived from an EMBL/GenBank/DDBJ whole genome shotgun (WGS) entry which is preliminary data.</text>
</comment>
<organism evidence="1 2">
    <name type="scientific">Pseudaquabacterium terrae</name>
    <dbReference type="NCBI Taxonomy" id="2732868"/>
    <lineage>
        <taxon>Bacteria</taxon>
        <taxon>Pseudomonadati</taxon>
        <taxon>Pseudomonadota</taxon>
        <taxon>Betaproteobacteria</taxon>
        <taxon>Burkholderiales</taxon>
        <taxon>Sphaerotilaceae</taxon>
        <taxon>Pseudaquabacterium</taxon>
    </lineage>
</organism>